<evidence type="ECO:0000256" key="3">
    <source>
        <dbReference type="SAM" id="Phobius"/>
    </source>
</evidence>
<reference evidence="5" key="2">
    <citation type="submission" date="2021-08" db="EMBL/GenBank/DDBJ databases">
        <authorList>
            <person name="Eriksson T."/>
        </authorList>
    </citation>
    <scope>NUCLEOTIDE SEQUENCE</scope>
    <source>
        <strain evidence="5">Stoneville</strain>
        <tissue evidence="5">Whole head</tissue>
    </source>
</reference>
<comment type="caution">
    <text evidence="5">The sequence shown here is derived from an EMBL/GenBank/DDBJ whole genome shotgun (WGS) entry which is preliminary data.</text>
</comment>
<dbReference type="Gene3D" id="1.25.40.10">
    <property type="entry name" value="Tetratricopeptide repeat domain"/>
    <property type="match status" value="1"/>
</dbReference>
<evidence type="ECO:0000313" key="5">
    <source>
        <dbReference type="EMBL" id="KAH0815555.1"/>
    </source>
</evidence>
<evidence type="ECO:0000259" key="4">
    <source>
        <dbReference type="PROSITE" id="PS50004"/>
    </source>
</evidence>
<dbReference type="PANTHER" id="PTHR21219">
    <property type="entry name" value="FI19613P1"/>
    <property type="match status" value="1"/>
</dbReference>
<dbReference type="PROSITE" id="PS50004">
    <property type="entry name" value="C2"/>
    <property type="match status" value="1"/>
</dbReference>
<accession>A0A8J6LCJ4</accession>
<dbReference type="Gene3D" id="2.30.29.30">
    <property type="entry name" value="Pleckstrin-homology domain (PH domain)/Phosphotyrosine-binding domain (PTB)"/>
    <property type="match status" value="1"/>
</dbReference>
<evidence type="ECO:0000256" key="2">
    <source>
        <dbReference type="SAM" id="MobiDB-lite"/>
    </source>
</evidence>
<dbReference type="Pfam" id="PF00168">
    <property type="entry name" value="C2"/>
    <property type="match status" value="2"/>
</dbReference>
<dbReference type="Proteomes" id="UP000719412">
    <property type="component" value="Unassembled WGS sequence"/>
</dbReference>
<name>A0A8J6LCJ4_TENMO</name>
<feature type="compositionally biased region" description="Basic residues" evidence="2">
    <location>
        <begin position="344"/>
        <end position="357"/>
    </location>
</feature>
<feature type="region of interest" description="Disordered" evidence="2">
    <location>
        <begin position="307"/>
        <end position="363"/>
    </location>
</feature>
<organism evidence="5 6">
    <name type="scientific">Tenebrio molitor</name>
    <name type="common">Yellow mealworm beetle</name>
    <dbReference type="NCBI Taxonomy" id="7067"/>
    <lineage>
        <taxon>Eukaryota</taxon>
        <taxon>Metazoa</taxon>
        <taxon>Ecdysozoa</taxon>
        <taxon>Arthropoda</taxon>
        <taxon>Hexapoda</taxon>
        <taxon>Insecta</taxon>
        <taxon>Pterygota</taxon>
        <taxon>Neoptera</taxon>
        <taxon>Endopterygota</taxon>
        <taxon>Coleoptera</taxon>
        <taxon>Polyphaga</taxon>
        <taxon>Cucujiformia</taxon>
        <taxon>Tenebrionidae</taxon>
        <taxon>Tenebrio</taxon>
    </lineage>
</organism>
<feature type="domain" description="C2" evidence="4">
    <location>
        <begin position="685"/>
        <end position="860"/>
    </location>
</feature>
<dbReference type="SUPFAM" id="SSF48452">
    <property type="entry name" value="TPR-like"/>
    <property type="match status" value="1"/>
</dbReference>
<feature type="region of interest" description="Disordered" evidence="2">
    <location>
        <begin position="594"/>
        <end position="653"/>
    </location>
</feature>
<proteinExistence type="predicted"/>
<evidence type="ECO:0000256" key="1">
    <source>
        <dbReference type="SAM" id="Coils"/>
    </source>
</evidence>
<feature type="compositionally biased region" description="Polar residues" evidence="2">
    <location>
        <begin position="608"/>
        <end position="620"/>
    </location>
</feature>
<feature type="compositionally biased region" description="Basic and acidic residues" evidence="2">
    <location>
        <begin position="621"/>
        <end position="646"/>
    </location>
</feature>
<dbReference type="PANTHER" id="PTHR21219:SF4">
    <property type="entry name" value="PID DOMAIN-CONTAINING PROTEIN"/>
    <property type="match status" value="1"/>
</dbReference>
<keyword evidence="1" id="KW-0175">Coiled coil</keyword>
<dbReference type="InterPro" id="IPR011990">
    <property type="entry name" value="TPR-like_helical_dom_sf"/>
</dbReference>
<dbReference type="EMBL" id="JABDTM020022953">
    <property type="protein sequence ID" value="KAH0815555.1"/>
    <property type="molecule type" value="Genomic_DNA"/>
</dbReference>
<keyword evidence="3" id="KW-1133">Transmembrane helix</keyword>
<sequence length="1265" mass="142327">MIIMDSVVIPRPPALPPVPLVPPTGAPLVRKPKNPSICSRGSNNSQGFRLMDDQCDTGSVYSIYKQKIDSMFESDSSSNTKNCVQARIEKMFTDVAQDNGIAIADGSVHSFSVDYLGSVGLNEKVTSLAGLQSPLKELYFAYKKTTKAKKTLTGRLEISGQGLKVQYQGEKGDLEQLNSFPTIAVWSAVKFVLQGNHKGTTYAFLPLITDPDNIDKKALFRQLNDNEKKYITMEAHSPLFAVVMRKIGVQKQLECHGFVCQTSEDAIVIAATLYKSLMAHMKAKEKKPKSRNGITCMSIASSTFNEKSVATPIRPPRKKRSTTSSIASENEALDISDTQPLLHGSKKSPKKSTKTRRAPQAPDDFDAILPYEEPVKVEPGEVKPKTFSDKINTFMSREQKQITAEIKQVMSESTNRGLKHVQNVRKLDDENSLRKKDNSGDILTKVTIPRSGSFLNAGGLTRYKSKVSRSNGQATGGSPLGFNELFNEFRLQEGLHSMDEILGVIIDPEGMSFNDLKPIYKEFLLKLSVTLTKDELYQRSKSIMRRQKKKLLRRNSSCQMKNSHHILVGNKFKRLKHIFQKNLKLKLGKSKNPVLETLPKEDPKLPESSISTSSYDTRQFSPKEEQQTKKPTYRKKEVSKRDRTSTSEESDFFSIRRKTKASNLVNNSHHQNRNSSSGYVSCSECSYDSDTCTCVSADNTKRRALLVMVCRCANLLPMDNNGFSDPFVKLGVSRGATSASTCKTVSGRVIHKTIPQIFKTVVDLVAARPQLRPDPYHRKHKSSIKWKNLNPVYNEEFAFETRPTELATQSLYITVYDKDYGKSNDYLGGLIIGGTGSKGLRLKQWLDMIRYPDHRHEAWHNLTEDQKKTPPASTKAGDQKTASKESTQKGGKKVQSPPKLSKMPLPQNINAIIGAGVFGIVCAATLYVVEHYRQDRRRHAMAKDLARLNNELAVLRRELDSLLAQQKQKYFYNMLAPQQIHVWSISRATKRGKRNKRESLISTSTATEDYASAFDADSSDLEFYDVSDEEIDTSTLEVDLGKLDATLDEGTAGDLDACVRQLQNLCLEFPENPQLLWRLAKAHYRLFEKTELTDHIHKGIEVCTSALKLKPELANVHKWLAILLGSRTKIQPMKEKILDGHLFKEHVDAAIRLNPLDPVLHHMLGRFAYDIAELKWYERKVAAALFADPPNATYEEALDHFYEAEKLQKADWKENMLYIAKCKIKLGEVPEGLSILERMVHASDDNGVDGQVELEVKELLKKYSR</sequence>
<dbReference type="SMART" id="SM00239">
    <property type="entry name" value="C2"/>
    <property type="match status" value="1"/>
</dbReference>
<feature type="region of interest" description="Disordered" evidence="2">
    <location>
        <begin position="861"/>
        <end position="902"/>
    </location>
</feature>
<dbReference type="Pfam" id="PF21033">
    <property type="entry name" value="RMD1-3"/>
    <property type="match status" value="1"/>
</dbReference>
<feature type="coiled-coil region" evidence="1">
    <location>
        <begin position="938"/>
        <end position="965"/>
    </location>
</feature>
<dbReference type="InterPro" id="IPR006020">
    <property type="entry name" value="PTB/PI_dom"/>
</dbReference>
<evidence type="ECO:0000313" key="6">
    <source>
        <dbReference type="Proteomes" id="UP000719412"/>
    </source>
</evidence>
<reference evidence="5" key="1">
    <citation type="journal article" date="2020" name="J Insects Food Feed">
        <title>The yellow mealworm (Tenebrio molitor) genome: a resource for the emerging insects as food and feed industry.</title>
        <authorList>
            <person name="Eriksson T."/>
            <person name="Andere A."/>
            <person name="Kelstrup H."/>
            <person name="Emery V."/>
            <person name="Picard C."/>
        </authorList>
    </citation>
    <scope>NUCLEOTIDE SEQUENCE</scope>
    <source>
        <strain evidence="5">Stoneville</strain>
        <tissue evidence="5">Whole head</tissue>
    </source>
</reference>
<dbReference type="InterPro" id="IPR000008">
    <property type="entry name" value="C2_dom"/>
</dbReference>
<feature type="transmembrane region" description="Helical" evidence="3">
    <location>
        <begin position="909"/>
        <end position="929"/>
    </location>
</feature>
<protein>
    <recommendedName>
        <fullName evidence="4">C2 domain-containing protein</fullName>
    </recommendedName>
</protein>
<dbReference type="InterPro" id="IPR049039">
    <property type="entry name" value="RMD1-3_a_helical_rpt"/>
</dbReference>
<keyword evidence="6" id="KW-1185">Reference proteome</keyword>
<keyword evidence="3" id="KW-0812">Transmembrane</keyword>
<dbReference type="SMART" id="SM00462">
    <property type="entry name" value="PTB"/>
    <property type="match status" value="1"/>
</dbReference>
<dbReference type="AlphaFoldDB" id="A0A8J6LCJ4"/>
<gene>
    <name evidence="5" type="ORF">GEV33_007236</name>
</gene>
<dbReference type="SUPFAM" id="SSF49562">
    <property type="entry name" value="C2 domain (Calcium/lipid-binding domain, CaLB)"/>
    <property type="match status" value="1"/>
</dbReference>
<keyword evidence="3" id="KW-0472">Membrane</keyword>
<dbReference type="InterPro" id="IPR011993">
    <property type="entry name" value="PH-like_dom_sf"/>
</dbReference>
<dbReference type="InterPro" id="IPR035892">
    <property type="entry name" value="C2_domain_sf"/>
</dbReference>
<dbReference type="Gene3D" id="2.60.40.150">
    <property type="entry name" value="C2 domain"/>
    <property type="match status" value="1"/>
</dbReference>
<feature type="compositionally biased region" description="Basic and acidic residues" evidence="2">
    <location>
        <begin position="877"/>
        <end position="887"/>
    </location>
</feature>